<evidence type="ECO:0000256" key="1">
    <source>
        <dbReference type="SAM" id="Coils"/>
    </source>
</evidence>
<organism evidence="3 6">
    <name type="scientific">Rotaria magnacalcarata</name>
    <dbReference type="NCBI Taxonomy" id="392030"/>
    <lineage>
        <taxon>Eukaryota</taxon>
        <taxon>Metazoa</taxon>
        <taxon>Spiralia</taxon>
        <taxon>Gnathifera</taxon>
        <taxon>Rotifera</taxon>
        <taxon>Eurotatoria</taxon>
        <taxon>Bdelloidea</taxon>
        <taxon>Philodinida</taxon>
        <taxon>Philodinidae</taxon>
        <taxon>Rotaria</taxon>
    </lineage>
</organism>
<dbReference type="Proteomes" id="UP000681720">
    <property type="component" value="Unassembled WGS sequence"/>
</dbReference>
<dbReference type="Proteomes" id="UP000663834">
    <property type="component" value="Unassembled WGS sequence"/>
</dbReference>
<evidence type="ECO:0000313" key="5">
    <source>
        <dbReference type="EMBL" id="CAF4063850.1"/>
    </source>
</evidence>
<name>A0A816FM42_9BILA</name>
<gene>
    <name evidence="5" type="ORF">BYL167_LOCUS17121</name>
    <name evidence="2" type="ORF">CJN711_LOCUS28660</name>
    <name evidence="4" type="ORF">GIL414_LOCUS12866</name>
    <name evidence="3" type="ORF">KQP761_LOCUS32588</name>
</gene>
<dbReference type="EMBL" id="CAJOBJ010005099">
    <property type="protein sequence ID" value="CAF4020990.1"/>
    <property type="molecule type" value="Genomic_DNA"/>
</dbReference>
<dbReference type="Proteomes" id="UP000681967">
    <property type="component" value="Unassembled WGS sequence"/>
</dbReference>
<sequence>MAQAKSQMQCKECRNGAATCNGCRKQYCMNHFLKHRQELAERMDGVGQEHDQLQQDLEREDLASGLISRVENWRQQSINRIEDIAKQAREDLQKWLARLKNHLQESLRRISEQLKSSQTSNNYAEKDLDEWMKQLMELHGMMSRPSTVNITEDDTAQPWIRTIKVIDRSITEQLPVVSKMAMLSNTSKTVSQSSM</sequence>
<dbReference type="SUPFAM" id="SSF58113">
    <property type="entry name" value="Apolipoprotein A-I"/>
    <property type="match status" value="1"/>
</dbReference>
<dbReference type="AlphaFoldDB" id="A0A816FM42"/>
<proteinExistence type="predicted"/>
<dbReference type="EMBL" id="CAJOBH010006705">
    <property type="protein sequence ID" value="CAF4063850.1"/>
    <property type="molecule type" value="Genomic_DNA"/>
</dbReference>
<dbReference type="EMBL" id="CAJNOW010018193">
    <property type="protein sequence ID" value="CAF1663477.1"/>
    <property type="molecule type" value="Genomic_DNA"/>
</dbReference>
<keyword evidence="1" id="KW-0175">Coiled coil</keyword>
<dbReference type="Proteomes" id="UP000663855">
    <property type="component" value="Unassembled WGS sequence"/>
</dbReference>
<evidence type="ECO:0000313" key="4">
    <source>
        <dbReference type="EMBL" id="CAF4020990.1"/>
    </source>
</evidence>
<accession>A0A816FM42</accession>
<protein>
    <submittedName>
        <fullName evidence="3">Uncharacterized protein</fullName>
    </submittedName>
</protein>
<reference evidence="3" key="1">
    <citation type="submission" date="2021-02" db="EMBL/GenBank/DDBJ databases">
        <authorList>
            <person name="Nowell W R."/>
        </authorList>
    </citation>
    <scope>NUCLEOTIDE SEQUENCE</scope>
</reference>
<dbReference type="EMBL" id="CAJNOV010013548">
    <property type="protein sequence ID" value="CAF1525228.1"/>
    <property type="molecule type" value="Genomic_DNA"/>
</dbReference>
<evidence type="ECO:0000313" key="2">
    <source>
        <dbReference type="EMBL" id="CAF1525228.1"/>
    </source>
</evidence>
<evidence type="ECO:0000313" key="3">
    <source>
        <dbReference type="EMBL" id="CAF1663477.1"/>
    </source>
</evidence>
<evidence type="ECO:0000313" key="6">
    <source>
        <dbReference type="Proteomes" id="UP000663834"/>
    </source>
</evidence>
<feature type="coiled-coil region" evidence="1">
    <location>
        <begin position="36"/>
        <end position="105"/>
    </location>
</feature>
<comment type="caution">
    <text evidence="3">The sequence shown here is derived from an EMBL/GenBank/DDBJ whole genome shotgun (WGS) entry which is preliminary data.</text>
</comment>
<dbReference type="OrthoDB" id="10057708at2759"/>